<dbReference type="AlphaFoldDB" id="A0A0A8YC92"/>
<accession>A0A0A8YC92</accession>
<dbReference type="EMBL" id="GBRH01274314">
    <property type="protein sequence ID" value="JAD23581.1"/>
    <property type="molecule type" value="Transcribed_RNA"/>
</dbReference>
<sequence>MSGLLLSAWDSCCCHQLCSTREDTSDRAAIPHRVVEQPLLLSSFLFRSNKSQGILYWRIR</sequence>
<reference evidence="1" key="2">
    <citation type="journal article" date="2015" name="Data Brief">
        <title>Shoot transcriptome of the giant reed, Arundo donax.</title>
        <authorList>
            <person name="Barrero R.A."/>
            <person name="Guerrero F.D."/>
            <person name="Moolhuijzen P."/>
            <person name="Goolsby J.A."/>
            <person name="Tidwell J."/>
            <person name="Bellgard S.E."/>
            <person name="Bellgard M.I."/>
        </authorList>
    </citation>
    <scope>NUCLEOTIDE SEQUENCE</scope>
    <source>
        <tissue evidence="1">Shoot tissue taken approximately 20 cm above the soil surface</tissue>
    </source>
</reference>
<name>A0A0A8YC92_ARUDO</name>
<protein>
    <submittedName>
        <fullName evidence="1">Uncharacterized protein</fullName>
    </submittedName>
</protein>
<organism evidence="1">
    <name type="scientific">Arundo donax</name>
    <name type="common">Giant reed</name>
    <name type="synonym">Donax arundinaceus</name>
    <dbReference type="NCBI Taxonomy" id="35708"/>
    <lineage>
        <taxon>Eukaryota</taxon>
        <taxon>Viridiplantae</taxon>
        <taxon>Streptophyta</taxon>
        <taxon>Embryophyta</taxon>
        <taxon>Tracheophyta</taxon>
        <taxon>Spermatophyta</taxon>
        <taxon>Magnoliopsida</taxon>
        <taxon>Liliopsida</taxon>
        <taxon>Poales</taxon>
        <taxon>Poaceae</taxon>
        <taxon>PACMAD clade</taxon>
        <taxon>Arundinoideae</taxon>
        <taxon>Arundineae</taxon>
        <taxon>Arundo</taxon>
    </lineage>
</organism>
<evidence type="ECO:0000313" key="1">
    <source>
        <dbReference type="EMBL" id="JAD23581.1"/>
    </source>
</evidence>
<proteinExistence type="predicted"/>
<reference evidence="1" key="1">
    <citation type="submission" date="2014-09" db="EMBL/GenBank/DDBJ databases">
        <authorList>
            <person name="Magalhaes I.L.F."/>
            <person name="Oliveira U."/>
            <person name="Santos F.R."/>
            <person name="Vidigal T.H.D.A."/>
            <person name="Brescovit A.D."/>
            <person name="Santos A.J."/>
        </authorList>
    </citation>
    <scope>NUCLEOTIDE SEQUENCE</scope>
    <source>
        <tissue evidence="1">Shoot tissue taken approximately 20 cm above the soil surface</tissue>
    </source>
</reference>